<name>A0A2G2UZ90_CAPBA</name>
<dbReference type="OrthoDB" id="288590at2759"/>
<feature type="domain" description="Isopenicillin N synthase-like Fe(2+) 2OG dioxygenase" evidence="1">
    <location>
        <begin position="163"/>
        <end position="255"/>
    </location>
</feature>
<accession>A0A2G2UZ90</accession>
<comment type="caution">
    <text evidence="2">The sequence shown here is derived from an EMBL/GenBank/DDBJ whole genome shotgun (WGS) entry which is preliminary data.</text>
</comment>
<reference evidence="2" key="2">
    <citation type="journal article" date="2017" name="J. Anim. Genet.">
        <title>Multiple reference genome sequences of hot pepper reveal the massive evolution of plant disease resistance genes by retroduplication.</title>
        <authorList>
            <person name="Kim S."/>
            <person name="Park J."/>
            <person name="Yeom S.-I."/>
            <person name="Kim Y.-M."/>
            <person name="Seo E."/>
            <person name="Kim K.-T."/>
            <person name="Kim M.-S."/>
            <person name="Lee J.M."/>
            <person name="Cheong K."/>
            <person name="Shin H.-S."/>
            <person name="Kim S.-B."/>
            <person name="Han K."/>
            <person name="Lee J."/>
            <person name="Park M."/>
            <person name="Lee H.-A."/>
            <person name="Lee H.-Y."/>
            <person name="Lee Y."/>
            <person name="Oh S."/>
            <person name="Lee J.H."/>
            <person name="Choi E."/>
            <person name="Choi E."/>
            <person name="Lee S.E."/>
            <person name="Jeon J."/>
            <person name="Kim H."/>
            <person name="Choi G."/>
            <person name="Song H."/>
            <person name="Lee J."/>
            <person name="Lee S.-C."/>
            <person name="Kwon J.-K."/>
            <person name="Lee H.-Y."/>
            <person name="Koo N."/>
            <person name="Hong Y."/>
            <person name="Kim R.W."/>
            <person name="Kang W.-H."/>
            <person name="Huh J.H."/>
            <person name="Kang B.-C."/>
            <person name="Yang T.-J."/>
            <person name="Lee Y.-H."/>
            <person name="Bennetzen J.L."/>
            <person name="Choi D."/>
        </authorList>
    </citation>
    <scope>NUCLEOTIDE SEQUENCE [LARGE SCALE GENOMIC DNA]</scope>
    <source>
        <strain evidence="2">cv. PBC81</strain>
    </source>
</reference>
<dbReference type="PANTHER" id="PTHR47990">
    <property type="entry name" value="2-OXOGLUTARATE (2OG) AND FE(II)-DEPENDENT OXYGENASE SUPERFAMILY PROTEIN-RELATED"/>
    <property type="match status" value="1"/>
</dbReference>
<sequence>MSSKVPTIDFRNSFEWKKGSEKWVLVRDEVYKSLEEFGCFEALLDEDIPKKKLYEKVKELFNSNLEKKFGNSQNVYASYSKNDPGVPLFERLVIKNVLIHGVIENFSNLLWPEGDPKFCDLVLTYTKKLSEFEDMIRRMIFEKLGLENYLNEHKNSGDYLLGLLKYRPPKDGEKNVGLTPHTDKTISTILSQYDQHVNGLQIMDKNGQFIDVQYSSPHSYLFLVSDCLKVFTNGKLHCPTHQVIVGNEERYSMGFINIPKEGYIIKVPEELVDEDHPLLYKPFDGSKFLPFTIAEARRGNVVTLESYCGITANTPNLI</sequence>
<gene>
    <name evidence="2" type="ORF">CQW23_34303</name>
</gene>
<dbReference type="Pfam" id="PF03171">
    <property type="entry name" value="2OG-FeII_Oxy"/>
    <property type="match status" value="1"/>
</dbReference>
<dbReference type="EMBL" id="MLFT02001017">
    <property type="protein sequence ID" value="PHT26080.1"/>
    <property type="molecule type" value="Genomic_DNA"/>
</dbReference>
<dbReference type="Gene3D" id="2.60.120.330">
    <property type="entry name" value="B-lactam Antibiotic, Isopenicillin N Synthase, Chain"/>
    <property type="match status" value="1"/>
</dbReference>
<evidence type="ECO:0000313" key="2">
    <source>
        <dbReference type="EMBL" id="PHT26080.1"/>
    </source>
</evidence>
<organism evidence="2">
    <name type="scientific">Capsicum baccatum</name>
    <name type="common">Peruvian pepper</name>
    <dbReference type="NCBI Taxonomy" id="33114"/>
    <lineage>
        <taxon>Eukaryota</taxon>
        <taxon>Viridiplantae</taxon>
        <taxon>Streptophyta</taxon>
        <taxon>Embryophyta</taxon>
        <taxon>Tracheophyta</taxon>
        <taxon>Spermatophyta</taxon>
        <taxon>Magnoliopsida</taxon>
        <taxon>eudicotyledons</taxon>
        <taxon>Gunneridae</taxon>
        <taxon>Pentapetalae</taxon>
        <taxon>asterids</taxon>
        <taxon>lamiids</taxon>
        <taxon>Solanales</taxon>
        <taxon>Solanaceae</taxon>
        <taxon>Solanoideae</taxon>
        <taxon>Capsiceae</taxon>
        <taxon>Capsicum</taxon>
    </lineage>
</organism>
<dbReference type="InterPro" id="IPR050231">
    <property type="entry name" value="Iron_ascorbate_oxido_reductase"/>
</dbReference>
<dbReference type="SUPFAM" id="SSF51197">
    <property type="entry name" value="Clavaminate synthase-like"/>
    <property type="match status" value="1"/>
</dbReference>
<evidence type="ECO:0000259" key="1">
    <source>
        <dbReference type="Pfam" id="PF03171"/>
    </source>
</evidence>
<dbReference type="InterPro" id="IPR044861">
    <property type="entry name" value="IPNS-like_FE2OG_OXY"/>
</dbReference>
<dbReference type="AlphaFoldDB" id="A0A2G2UZ90"/>
<protein>
    <recommendedName>
        <fullName evidence="1">Isopenicillin N synthase-like Fe(2+) 2OG dioxygenase domain-containing protein</fullName>
    </recommendedName>
</protein>
<dbReference type="InterPro" id="IPR027443">
    <property type="entry name" value="IPNS-like_sf"/>
</dbReference>
<proteinExistence type="predicted"/>
<reference evidence="2" key="1">
    <citation type="journal article" date="2017" name="Genome Biol.">
        <title>New reference genome sequences of hot pepper reveal the massive evolution of plant disease-resistance genes by retroduplication.</title>
        <authorList>
            <person name="Kim S."/>
            <person name="Park J."/>
            <person name="Yeom S.I."/>
            <person name="Kim Y.M."/>
            <person name="Seo E."/>
            <person name="Kim K.T."/>
            <person name="Kim M.S."/>
            <person name="Lee J.M."/>
            <person name="Cheong K."/>
            <person name="Shin H.S."/>
            <person name="Kim S.B."/>
            <person name="Han K."/>
            <person name="Lee J."/>
            <person name="Park M."/>
            <person name="Lee H.A."/>
            <person name="Lee H.Y."/>
            <person name="Lee Y."/>
            <person name="Oh S."/>
            <person name="Lee J.H."/>
            <person name="Choi E."/>
            <person name="Choi E."/>
            <person name="Lee S.E."/>
            <person name="Jeon J."/>
            <person name="Kim H."/>
            <person name="Choi G."/>
            <person name="Song H."/>
            <person name="Lee J."/>
            <person name="Lee S.C."/>
            <person name="Kwon J.K."/>
            <person name="Lee H.Y."/>
            <person name="Koo N."/>
            <person name="Hong Y."/>
            <person name="Kim R.W."/>
            <person name="Kang W.H."/>
            <person name="Huh J.H."/>
            <person name="Kang B.C."/>
            <person name="Yang T.J."/>
            <person name="Lee Y.H."/>
            <person name="Bennetzen J.L."/>
            <person name="Choi D."/>
        </authorList>
    </citation>
    <scope>NUCLEOTIDE SEQUENCE [LARGE SCALE GENOMIC DNA]</scope>
    <source>
        <strain evidence="2">PBC81</strain>
        <tissue evidence="2">Leaf</tissue>
    </source>
</reference>